<dbReference type="AlphaFoldDB" id="A0A0L0G9E4"/>
<dbReference type="RefSeq" id="XP_014158785.1">
    <property type="nucleotide sequence ID" value="XM_014303310.1"/>
</dbReference>
<feature type="transmembrane region" description="Helical" evidence="1">
    <location>
        <begin position="6"/>
        <end position="25"/>
    </location>
</feature>
<dbReference type="GeneID" id="25903426"/>
<dbReference type="EMBL" id="KQ241734">
    <property type="protein sequence ID" value="KNC84883.1"/>
    <property type="molecule type" value="Genomic_DNA"/>
</dbReference>
<evidence type="ECO:0000313" key="3">
    <source>
        <dbReference type="Proteomes" id="UP000054560"/>
    </source>
</evidence>
<accession>A0A0L0G9E4</accession>
<evidence type="ECO:0000256" key="1">
    <source>
        <dbReference type="SAM" id="Phobius"/>
    </source>
</evidence>
<keyword evidence="1" id="KW-0472">Membrane</keyword>
<reference evidence="2 3" key="1">
    <citation type="submission" date="2011-02" db="EMBL/GenBank/DDBJ databases">
        <title>The Genome Sequence of Sphaeroforma arctica JP610.</title>
        <authorList>
            <consortium name="The Broad Institute Genome Sequencing Platform"/>
            <person name="Russ C."/>
            <person name="Cuomo C."/>
            <person name="Young S.K."/>
            <person name="Zeng Q."/>
            <person name="Gargeya S."/>
            <person name="Alvarado L."/>
            <person name="Berlin A."/>
            <person name="Chapman S.B."/>
            <person name="Chen Z."/>
            <person name="Freedman E."/>
            <person name="Gellesch M."/>
            <person name="Goldberg J."/>
            <person name="Griggs A."/>
            <person name="Gujja S."/>
            <person name="Heilman E."/>
            <person name="Heiman D."/>
            <person name="Howarth C."/>
            <person name="Mehta T."/>
            <person name="Neiman D."/>
            <person name="Pearson M."/>
            <person name="Roberts A."/>
            <person name="Saif S."/>
            <person name="Shea T."/>
            <person name="Shenoy N."/>
            <person name="Sisk P."/>
            <person name="Stolte C."/>
            <person name="Sykes S."/>
            <person name="White J."/>
            <person name="Yandava C."/>
            <person name="Burger G."/>
            <person name="Gray M.W."/>
            <person name="Holland P.W.H."/>
            <person name="King N."/>
            <person name="Lang F.B.F."/>
            <person name="Roger A.J."/>
            <person name="Ruiz-Trillo I."/>
            <person name="Haas B."/>
            <person name="Nusbaum C."/>
            <person name="Birren B."/>
        </authorList>
    </citation>
    <scope>NUCLEOTIDE SEQUENCE [LARGE SCALE GENOMIC DNA]</scope>
    <source>
        <strain evidence="2 3">JP610</strain>
    </source>
</reference>
<keyword evidence="1" id="KW-0812">Transmembrane</keyword>
<gene>
    <name evidence="2" type="ORF">SARC_02922</name>
</gene>
<keyword evidence="1" id="KW-1133">Transmembrane helix</keyword>
<sequence>MNVLTGVLAYHSLATLVFSPMLIFAPEKLMKAGRKAEAKKNDAPTSVSKKPDKTATVMRFCGIWVFYGGLSSLYATGYFSPVPTELQVLVAGGLAFIHASEAVMKMMYTDSHMSNTHMAVLLTGAVLYTRNM</sequence>
<keyword evidence="3" id="KW-1185">Reference proteome</keyword>
<feature type="transmembrane region" description="Helical" evidence="1">
    <location>
        <begin position="57"/>
        <end position="80"/>
    </location>
</feature>
<evidence type="ECO:0000313" key="2">
    <source>
        <dbReference type="EMBL" id="KNC84883.1"/>
    </source>
</evidence>
<feature type="transmembrane region" description="Helical" evidence="1">
    <location>
        <begin position="86"/>
        <end position="104"/>
    </location>
</feature>
<protein>
    <submittedName>
        <fullName evidence="2">Uncharacterized protein</fullName>
    </submittedName>
</protein>
<proteinExistence type="predicted"/>
<organism evidence="2 3">
    <name type="scientific">Sphaeroforma arctica JP610</name>
    <dbReference type="NCBI Taxonomy" id="667725"/>
    <lineage>
        <taxon>Eukaryota</taxon>
        <taxon>Ichthyosporea</taxon>
        <taxon>Ichthyophonida</taxon>
        <taxon>Sphaeroforma</taxon>
    </lineage>
</organism>
<name>A0A0L0G9E4_9EUKA</name>
<dbReference type="Proteomes" id="UP000054560">
    <property type="component" value="Unassembled WGS sequence"/>
</dbReference>